<name>A0ABV7F0Z6_9BURK</name>
<gene>
    <name evidence="2" type="ORF">ACFOFO_11550</name>
</gene>
<dbReference type="Pfam" id="PF04480">
    <property type="entry name" value="DUF559"/>
    <property type="match status" value="1"/>
</dbReference>
<sequence length="126" mass="14666">MHGQTNAFAKSRAPDLRKTLTDAEKKLWQRLRGGQLEAKFRRQHPFENYILDFVCLEHRLVIEVDGSQHDEQKEHDELRTGKLHDAGFHVLRFWNNEVLNETDAVVQVIWGALHPVRDPSPPRPSP</sequence>
<evidence type="ECO:0000313" key="2">
    <source>
        <dbReference type="EMBL" id="MFC3108590.1"/>
    </source>
</evidence>
<evidence type="ECO:0000313" key="3">
    <source>
        <dbReference type="Proteomes" id="UP001595530"/>
    </source>
</evidence>
<dbReference type="PANTHER" id="PTHR38590:SF1">
    <property type="entry name" value="BLL0828 PROTEIN"/>
    <property type="match status" value="1"/>
</dbReference>
<keyword evidence="2" id="KW-0540">Nuclease</keyword>
<dbReference type="CDD" id="cd01038">
    <property type="entry name" value="Endonuclease_DUF559"/>
    <property type="match status" value="1"/>
</dbReference>
<dbReference type="InterPro" id="IPR011335">
    <property type="entry name" value="Restrct_endonuc-II-like"/>
</dbReference>
<accession>A0ABV7F0Z6</accession>
<keyword evidence="2" id="KW-0378">Hydrolase</keyword>
<feature type="domain" description="DUF559" evidence="1">
    <location>
        <begin position="10"/>
        <end position="113"/>
    </location>
</feature>
<keyword evidence="3" id="KW-1185">Reference proteome</keyword>
<dbReference type="InterPro" id="IPR007569">
    <property type="entry name" value="DUF559"/>
</dbReference>
<evidence type="ECO:0000259" key="1">
    <source>
        <dbReference type="Pfam" id="PF04480"/>
    </source>
</evidence>
<dbReference type="InterPro" id="IPR047216">
    <property type="entry name" value="Endonuclease_DUF559_bact"/>
</dbReference>
<dbReference type="Gene3D" id="3.40.960.10">
    <property type="entry name" value="VSR Endonuclease"/>
    <property type="match status" value="1"/>
</dbReference>
<dbReference type="RefSeq" id="WP_390322241.1">
    <property type="nucleotide sequence ID" value="NZ_JBHRTP010000032.1"/>
</dbReference>
<comment type="caution">
    <text evidence="2">The sequence shown here is derived from an EMBL/GenBank/DDBJ whole genome shotgun (WGS) entry which is preliminary data.</text>
</comment>
<protein>
    <submittedName>
        <fullName evidence="2">Endonuclease domain-containing protein</fullName>
    </submittedName>
</protein>
<reference evidence="3" key="1">
    <citation type="journal article" date="2019" name="Int. J. Syst. Evol. Microbiol.">
        <title>The Global Catalogue of Microorganisms (GCM) 10K type strain sequencing project: providing services to taxonomists for standard genome sequencing and annotation.</title>
        <authorList>
            <consortium name="The Broad Institute Genomics Platform"/>
            <consortium name="The Broad Institute Genome Sequencing Center for Infectious Disease"/>
            <person name="Wu L."/>
            <person name="Ma J."/>
        </authorList>
    </citation>
    <scope>NUCLEOTIDE SEQUENCE [LARGE SCALE GENOMIC DNA]</scope>
    <source>
        <strain evidence="3">KCTC 42986</strain>
    </source>
</reference>
<dbReference type="PANTHER" id="PTHR38590">
    <property type="entry name" value="BLL0828 PROTEIN"/>
    <property type="match status" value="1"/>
</dbReference>
<dbReference type="GO" id="GO:0004519">
    <property type="term" value="F:endonuclease activity"/>
    <property type="evidence" value="ECO:0007669"/>
    <property type="project" value="UniProtKB-KW"/>
</dbReference>
<organism evidence="2 3">
    <name type="scientific">Undibacterium arcticum</name>
    <dbReference type="NCBI Taxonomy" id="1762892"/>
    <lineage>
        <taxon>Bacteria</taxon>
        <taxon>Pseudomonadati</taxon>
        <taxon>Pseudomonadota</taxon>
        <taxon>Betaproteobacteria</taxon>
        <taxon>Burkholderiales</taxon>
        <taxon>Oxalobacteraceae</taxon>
        <taxon>Undibacterium</taxon>
    </lineage>
</organism>
<keyword evidence="2" id="KW-0255">Endonuclease</keyword>
<dbReference type="Proteomes" id="UP001595530">
    <property type="component" value="Unassembled WGS sequence"/>
</dbReference>
<dbReference type="EMBL" id="JBHRTP010000032">
    <property type="protein sequence ID" value="MFC3108590.1"/>
    <property type="molecule type" value="Genomic_DNA"/>
</dbReference>
<dbReference type="SUPFAM" id="SSF52980">
    <property type="entry name" value="Restriction endonuclease-like"/>
    <property type="match status" value="1"/>
</dbReference>
<proteinExistence type="predicted"/>